<sequence length="102" mass="11561">MDERERPLASASSRATDGHRTLWKTIWGCPTPPKVRVFAWWLVSTSLATWANKFSRNLEPNDLCPLWNARMVTTLCADARRLRTCGRGCMQQVAGMAIRRVG</sequence>
<evidence type="ECO:0000313" key="3">
    <source>
        <dbReference type="Proteomes" id="UP000015105"/>
    </source>
</evidence>
<dbReference type="Pfam" id="PF13966">
    <property type="entry name" value="zf-RVT"/>
    <property type="match status" value="1"/>
</dbReference>
<feature type="domain" description="Reverse transcriptase zinc-binding" evidence="1">
    <location>
        <begin position="17"/>
        <end position="69"/>
    </location>
</feature>
<reference evidence="3" key="2">
    <citation type="journal article" date="2017" name="Nat. Plants">
        <title>The Aegilops tauschii genome reveals multiple impacts of transposons.</title>
        <authorList>
            <person name="Zhao G."/>
            <person name="Zou C."/>
            <person name="Li K."/>
            <person name="Wang K."/>
            <person name="Li T."/>
            <person name="Gao L."/>
            <person name="Zhang X."/>
            <person name="Wang H."/>
            <person name="Yang Z."/>
            <person name="Liu X."/>
            <person name="Jiang W."/>
            <person name="Mao L."/>
            <person name="Kong X."/>
            <person name="Jiao Y."/>
            <person name="Jia J."/>
        </authorList>
    </citation>
    <scope>NUCLEOTIDE SEQUENCE [LARGE SCALE GENOMIC DNA]</scope>
    <source>
        <strain evidence="3">cv. AL8/78</strain>
    </source>
</reference>
<keyword evidence="3" id="KW-1185">Reference proteome</keyword>
<dbReference type="InterPro" id="IPR026960">
    <property type="entry name" value="RVT-Znf"/>
</dbReference>
<dbReference type="Proteomes" id="UP000015105">
    <property type="component" value="Chromosome 5D"/>
</dbReference>
<reference evidence="2" key="4">
    <citation type="submission" date="2019-03" db="UniProtKB">
        <authorList>
            <consortium name="EnsemblPlants"/>
        </authorList>
    </citation>
    <scope>IDENTIFICATION</scope>
</reference>
<name>A0A453K394_AEGTS</name>
<reference evidence="2" key="5">
    <citation type="journal article" date="2021" name="G3 (Bethesda)">
        <title>Aegilops tauschii genome assembly Aet v5.0 features greater sequence contiguity and improved annotation.</title>
        <authorList>
            <person name="Wang L."/>
            <person name="Zhu T."/>
            <person name="Rodriguez J.C."/>
            <person name="Deal K.R."/>
            <person name="Dubcovsky J."/>
            <person name="McGuire P.E."/>
            <person name="Lux T."/>
            <person name="Spannagl M."/>
            <person name="Mayer K.F.X."/>
            <person name="Baldrich P."/>
            <person name="Meyers B.C."/>
            <person name="Huo N."/>
            <person name="Gu Y.Q."/>
            <person name="Zhou H."/>
            <person name="Devos K.M."/>
            <person name="Bennetzen J.L."/>
            <person name="Unver T."/>
            <person name="Budak H."/>
            <person name="Gulick P.J."/>
            <person name="Galiba G."/>
            <person name="Kalapos B."/>
            <person name="Nelson D.R."/>
            <person name="Li P."/>
            <person name="You F.M."/>
            <person name="Luo M.C."/>
            <person name="Dvorak J."/>
        </authorList>
    </citation>
    <scope>NUCLEOTIDE SEQUENCE [LARGE SCALE GENOMIC DNA]</scope>
    <source>
        <strain evidence="2">cv. AL8/78</strain>
    </source>
</reference>
<evidence type="ECO:0000313" key="2">
    <source>
        <dbReference type="EnsemblPlants" id="AET5Gv20275500.8"/>
    </source>
</evidence>
<dbReference type="AlphaFoldDB" id="A0A453K394"/>
<proteinExistence type="predicted"/>
<reference evidence="2" key="3">
    <citation type="journal article" date="2017" name="Nature">
        <title>Genome sequence of the progenitor of the wheat D genome Aegilops tauschii.</title>
        <authorList>
            <person name="Luo M.C."/>
            <person name="Gu Y.Q."/>
            <person name="Puiu D."/>
            <person name="Wang H."/>
            <person name="Twardziok S.O."/>
            <person name="Deal K.R."/>
            <person name="Huo N."/>
            <person name="Zhu T."/>
            <person name="Wang L."/>
            <person name="Wang Y."/>
            <person name="McGuire P.E."/>
            <person name="Liu S."/>
            <person name="Long H."/>
            <person name="Ramasamy R.K."/>
            <person name="Rodriguez J.C."/>
            <person name="Van S.L."/>
            <person name="Yuan L."/>
            <person name="Wang Z."/>
            <person name="Xia Z."/>
            <person name="Xiao L."/>
            <person name="Anderson O.D."/>
            <person name="Ouyang S."/>
            <person name="Liang Y."/>
            <person name="Zimin A.V."/>
            <person name="Pertea G."/>
            <person name="Qi P."/>
            <person name="Bennetzen J.L."/>
            <person name="Dai X."/>
            <person name="Dawson M.W."/>
            <person name="Muller H.G."/>
            <person name="Kugler K."/>
            <person name="Rivarola-Duarte L."/>
            <person name="Spannagl M."/>
            <person name="Mayer K.F.X."/>
            <person name="Lu F.H."/>
            <person name="Bevan M.W."/>
            <person name="Leroy P."/>
            <person name="Li P."/>
            <person name="You F.M."/>
            <person name="Sun Q."/>
            <person name="Liu Z."/>
            <person name="Lyons E."/>
            <person name="Wicker T."/>
            <person name="Salzberg S.L."/>
            <person name="Devos K.M."/>
            <person name="Dvorak J."/>
        </authorList>
    </citation>
    <scope>NUCLEOTIDE SEQUENCE [LARGE SCALE GENOMIC DNA]</scope>
    <source>
        <strain evidence="2">cv. AL8/78</strain>
    </source>
</reference>
<dbReference type="Gramene" id="AET5Gv20275500.8">
    <property type="protein sequence ID" value="AET5Gv20275500.8"/>
    <property type="gene ID" value="AET5Gv20275500"/>
</dbReference>
<reference evidence="3" key="1">
    <citation type="journal article" date="2014" name="Science">
        <title>Ancient hybridizations among the ancestral genomes of bread wheat.</title>
        <authorList>
            <consortium name="International Wheat Genome Sequencing Consortium,"/>
            <person name="Marcussen T."/>
            <person name="Sandve S.R."/>
            <person name="Heier L."/>
            <person name="Spannagl M."/>
            <person name="Pfeifer M."/>
            <person name="Jakobsen K.S."/>
            <person name="Wulff B.B."/>
            <person name="Steuernagel B."/>
            <person name="Mayer K.F."/>
            <person name="Olsen O.A."/>
        </authorList>
    </citation>
    <scope>NUCLEOTIDE SEQUENCE [LARGE SCALE GENOMIC DNA]</scope>
    <source>
        <strain evidence="3">cv. AL8/78</strain>
    </source>
</reference>
<evidence type="ECO:0000259" key="1">
    <source>
        <dbReference type="Pfam" id="PF13966"/>
    </source>
</evidence>
<accession>A0A453K394</accession>
<organism evidence="2 3">
    <name type="scientific">Aegilops tauschii subsp. strangulata</name>
    <name type="common">Goatgrass</name>
    <dbReference type="NCBI Taxonomy" id="200361"/>
    <lineage>
        <taxon>Eukaryota</taxon>
        <taxon>Viridiplantae</taxon>
        <taxon>Streptophyta</taxon>
        <taxon>Embryophyta</taxon>
        <taxon>Tracheophyta</taxon>
        <taxon>Spermatophyta</taxon>
        <taxon>Magnoliopsida</taxon>
        <taxon>Liliopsida</taxon>
        <taxon>Poales</taxon>
        <taxon>Poaceae</taxon>
        <taxon>BOP clade</taxon>
        <taxon>Pooideae</taxon>
        <taxon>Triticodae</taxon>
        <taxon>Triticeae</taxon>
        <taxon>Triticinae</taxon>
        <taxon>Aegilops</taxon>
    </lineage>
</organism>
<protein>
    <recommendedName>
        <fullName evidence="1">Reverse transcriptase zinc-binding domain-containing protein</fullName>
    </recommendedName>
</protein>
<dbReference type="EnsemblPlants" id="AET5Gv20275500.8">
    <property type="protein sequence ID" value="AET5Gv20275500.8"/>
    <property type="gene ID" value="AET5Gv20275500"/>
</dbReference>